<keyword evidence="4" id="KW-0547">Nucleotide-binding</keyword>
<evidence type="ECO:0000313" key="9">
    <source>
        <dbReference type="EMBL" id="MDT0581209.1"/>
    </source>
</evidence>
<sequence length="180" mass="19901">MKVGVVLNGGKSTRMGRDKAQLIKDGRSLLAHATSILQSCDLDKIVESGSVAGIQDTFQHKGPVGGIYSVIHALNMQPKDILLVVPNDMPALKEHTLNLLLQRCIESKQSTIFSQFYLPAAIYLDEQHLAFAATIKQHRGLPLKQLLNVAPLHQIDESSVNIHPNEFLNINTPQDWKSFS</sequence>
<dbReference type="InterPro" id="IPR029044">
    <property type="entry name" value="Nucleotide-diphossugar_trans"/>
</dbReference>
<dbReference type="InterPro" id="IPR025877">
    <property type="entry name" value="MobA-like_NTP_Trfase"/>
</dbReference>
<keyword evidence="1" id="KW-0963">Cytoplasm</keyword>
<dbReference type="InterPro" id="IPR013482">
    <property type="entry name" value="Molybde_CF_guanTrfase"/>
</dbReference>
<dbReference type="RefSeq" id="WP_311360021.1">
    <property type="nucleotide sequence ID" value="NZ_JAVRIE010000001.1"/>
</dbReference>
<dbReference type="PANTHER" id="PTHR19136:SF81">
    <property type="entry name" value="MOLYBDENUM COFACTOR GUANYLYLTRANSFERASE"/>
    <property type="match status" value="1"/>
</dbReference>
<accession>A0AAW8QXG6</accession>
<dbReference type="AlphaFoldDB" id="A0AAW8QXG6"/>
<evidence type="ECO:0000259" key="8">
    <source>
        <dbReference type="Pfam" id="PF12804"/>
    </source>
</evidence>
<evidence type="ECO:0000256" key="7">
    <source>
        <dbReference type="ARBA" id="ARBA00023150"/>
    </source>
</evidence>
<dbReference type="EC" id="2.7.7.77" evidence="9"/>
<organism evidence="9 10">
    <name type="scientific">Brumicola blandensis</name>
    <dbReference type="NCBI Taxonomy" id="3075611"/>
    <lineage>
        <taxon>Bacteria</taxon>
        <taxon>Pseudomonadati</taxon>
        <taxon>Pseudomonadota</taxon>
        <taxon>Gammaproteobacteria</taxon>
        <taxon>Alteromonadales</taxon>
        <taxon>Alteromonadaceae</taxon>
        <taxon>Brumicola</taxon>
    </lineage>
</organism>
<evidence type="ECO:0000256" key="5">
    <source>
        <dbReference type="ARBA" id="ARBA00022842"/>
    </source>
</evidence>
<dbReference type="SUPFAM" id="SSF53448">
    <property type="entry name" value="Nucleotide-diphospho-sugar transferases"/>
    <property type="match status" value="1"/>
</dbReference>
<proteinExistence type="predicted"/>
<keyword evidence="2 9" id="KW-0808">Transferase</keyword>
<keyword evidence="7" id="KW-0501">Molybdenum cofactor biosynthesis</keyword>
<dbReference type="Gene3D" id="3.90.550.10">
    <property type="entry name" value="Spore Coat Polysaccharide Biosynthesis Protein SpsA, Chain A"/>
    <property type="match status" value="1"/>
</dbReference>
<name>A0AAW8QXG6_9ALTE</name>
<keyword evidence="5" id="KW-0460">Magnesium</keyword>
<dbReference type="CDD" id="cd02503">
    <property type="entry name" value="MobA"/>
    <property type="match status" value="1"/>
</dbReference>
<dbReference type="GO" id="GO:0046872">
    <property type="term" value="F:metal ion binding"/>
    <property type="evidence" value="ECO:0007669"/>
    <property type="project" value="UniProtKB-KW"/>
</dbReference>
<comment type="caution">
    <text evidence="9">The sequence shown here is derived from an EMBL/GenBank/DDBJ whole genome shotgun (WGS) entry which is preliminary data.</text>
</comment>
<evidence type="ECO:0000256" key="4">
    <source>
        <dbReference type="ARBA" id="ARBA00022741"/>
    </source>
</evidence>
<keyword evidence="10" id="KW-1185">Reference proteome</keyword>
<reference evidence="9 10" key="1">
    <citation type="submission" date="2023-09" db="EMBL/GenBank/DDBJ databases">
        <authorList>
            <person name="Rey-Velasco X."/>
        </authorList>
    </citation>
    <scope>NUCLEOTIDE SEQUENCE [LARGE SCALE GENOMIC DNA]</scope>
    <source>
        <strain evidence="9 10">W409</strain>
    </source>
</reference>
<dbReference type="Proteomes" id="UP001249020">
    <property type="component" value="Unassembled WGS sequence"/>
</dbReference>
<evidence type="ECO:0000256" key="3">
    <source>
        <dbReference type="ARBA" id="ARBA00022723"/>
    </source>
</evidence>
<evidence type="ECO:0000256" key="6">
    <source>
        <dbReference type="ARBA" id="ARBA00023134"/>
    </source>
</evidence>
<dbReference type="EMBL" id="JAVRIE010000001">
    <property type="protein sequence ID" value="MDT0581209.1"/>
    <property type="molecule type" value="Genomic_DNA"/>
</dbReference>
<evidence type="ECO:0000313" key="10">
    <source>
        <dbReference type="Proteomes" id="UP001249020"/>
    </source>
</evidence>
<protein>
    <submittedName>
        <fullName evidence="9">Molybdenum cofactor guanylyltransferase</fullName>
        <ecNumber evidence="9">2.7.7.77</ecNumber>
    </submittedName>
</protein>
<keyword evidence="9" id="KW-0548">Nucleotidyltransferase</keyword>
<dbReference type="GO" id="GO:0061603">
    <property type="term" value="F:molybdenum cofactor guanylyltransferase activity"/>
    <property type="evidence" value="ECO:0007669"/>
    <property type="project" value="UniProtKB-EC"/>
</dbReference>
<dbReference type="Pfam" id="PF12804">
    <property type="entry name" value="NTP_transf_3"/>
    <property type="match status" value="1"/>
</dbReference>
<dbReference type="GO" id="GO:0005525">
    <property type="term" value="F:GTP binding"/>
    <property type="evidence" value="ECO:0007669"/>
    <property type="project" value="UniProtKB-KW"/>
</dbReference>
<dbReference type="GO" id="GO:1902758">
    <property type="term" value="P:bis(molybdopterin guanine dinucleotide)molybdenum biosynthetic process"/>
    <property type="evidence" value="ECO:0007669"/>
    <property type="project" value="TreeGrafter"/>
</dbReference>
<dbReference type="PANTHER" id="PTHR19136">
    <property type="entry name" value="MOLYBDENUM COFACTOR GUANYLYLTRANSFERASE"/>
    <property type="match status" value="1"/>
</dbReference>
<keyword evidence="6" id="KW-0342">GTP-binding</keyword>
<feature type="domain" description="MobA-like NTP transferase" evidence="8">
    <location>
        <begin position="4"/>
        <end position="114"/>
    </location>
</feature>
<evidence type="ECO:0000256" key="1">
    <source>
        <dbReference type="ARBA" id="ARBA00022490"/>
    </source>
</evidence>
<gene>
    <name evidence="9" type="ORF">RM544_01540</name>
</gene>
<evidence type="ECO:0000256" key="2">
    <source>
        <dbReference type="ARBA" id="ARBA00022679"/>
    </source>
</evidence>
<keyword evidence="3" id="KW-0479">Metal-binding</keyword>